<dbReference type="Gene3D" id="1.20.120.450">
    <property type="entry name" value="dinb family like domain"/>
    <property type="match status" value="1"/>
</dbReference>
<sequence>MIQKLGLFLIVFLLTNPMKSQELPYREIPDYPSDYGPGNVVSRMIDGLGFRFYWATEGLTEKDWSYKPSEESRSVLETLQHIYGMSEMILNAPTATPNVRPADFSKLTYSELREKTLINLKAASEAVLGKQASDFEDFAVIFQRGEKQTPFPYWNLINGMLSDCIYHTGQITMLRRVTGNPINPNVSVFTGKVRE</sequence>
<organism evidence="3 4">
    <name type="scientific">Flagellimonas meridianipacifica</name>
    <dbReference type="NCBI Taxonomy" id="1080225"/>
    <lineage>
        <taxon>Bacteria</taxon>
        <taxon>Pseudomonadati</taxon>
        <taxon>Bacteroidota</taxon>
        <taxon>Flavobacteriia</taxon>
        <taxon>Flavobacteriales</taxon>
        <taxon>Flavobacteriaceae</taxon>
        <taxon>Flagellimonas</taxon>
    </lineage>
</organism>
<keyword evidence="2" id="KW-0479">Metal-binding</keyword>
<name>A0A2T0MGL6_9FLAO</name>
<dbReference type="RefSeq" id="WP_106143664.1">
    <property type="nucleotide sequence ID" value="NZ_PVYX01000001.1"/>
</dbReference>
<protein>
    <submittedName>
        <fullName evidence="3">DinB family protein</fullName>
    </submittedName>
</protein>
<evidence type="ECO:0000313" key="3">
    <source>
        <dbReference type="EMBL" id="PRX56718.1"/>
    </source>
</evidence>
<dbReference type="InterPro" id="IPR007837">
    <property type="entry name" value="DinB"/>
</dbReference>
<reference evidence="3 4" key="1">
    <citation type="submission" date="2018-03" db="EMBL/GenBank/DDBJ databases">
        <title>Genomic Encyclopedia of Archaeal and Bacterial Type Strains, Phase II (KMG-II): from individual species to whole genera.</title>
        <authorList>
            <person name="Goeker M."/>
        </authorList>
    </citation>
    <scope>NUCLEOTIDE SEQUENCE [LARGE SCALE GENOMIC DNA]</scope>
    <source>
        <strain evidence="3 4">DSM 25027</strain>
    </source>
</reference>
<dbReference type="Proteomes" id="UP000237640">
    <property type="component" value="Unassembled WGS sequence"/>
</dbReference>
<evidence type="ECO:0000313" key="4">
    <source>
        <dbReference type="Proteomes" id="UP000237640"/>
    </source>
</evidence>
<comment type="caution">
    <text evidence="3">The sequence shown here is derived from an EMBL/GenBank/DDBJ whole genome shotgun (WGS) entry which is preliminary data.</text>
</comment>
<evidence type="ECO:0000256" key="1">
    <source>
        <dbReference type="ARBA" id="ARBA00008635"/>
    </source>
</evidence>
<comment type="similarity">
    <text evidence="1">Belongs to the DinB family.</text>
</comment>
<dbReference type="GO" id="GO:0046872">
    <property type="term" value="F:metal ion binding"/>
    <property type="evidence" value="ECO:0007669"/>
    <property type="project" value="UniProtKB-KW"/>
</dbReference>
<accession>A0A2T0MGL6</accession>
<proteinExistence type="inferred from homology"/>
<dbReference type="EMBL" id="PVYX01000001">
    <property type="protein sequence ID" value="PRX56718.1"/>
    <property type="molecule type" value="Genomic_DNA"/>
</dbReference>
<keyword evidence="4" id="KW-1185">Reference proteome</keyword>
<dbReference type="InterPro" id="IPR034660">
    <property type="entry name" value="DinB/YfiT-like"/>
</dbReference>
<dbReference type="SUPFAM" id="SSF109854">
    <property type="entry name" value="DinB/YfiT-like putative metalloenzymes"/>
    <property type="match status" value="1"/>
</dbReference>
<dbReference type="OrthoDB" id="837585at2"/>
<dbReference type="Pfam" id="PF05163">
    <property type="entry name" value="DinB"/>
    <property type="match status" value="1"/>
</dbReference>
<gene>
    <name evidence="3" type="ORF">CLV81_0715</name>
</gene>
<dbReference type="AlphaFoldDB" id="A0A2T0MGL6"/>
<evidence type="ECO:0000256" key="2">
    <source>
        <dbReference type="ARBA" id="ARBA00022723"/>
    </source>
</evidence>